<accession>A0A0N4TEC9</accession>
<sequence>MTYQKTIDGYHWEGSISDQALITPLQAKIIYKKDEKDKNNYRLDLQTEVCFIFFF</sequence>
<proteinExistence type="predicted"/>
<protein>
    <submittedName>
        <fullName evidence="1 3">Uncharacterized protein</fullName>
    </submittedName>
</protein>
<dbReference type="STRING" id="6280.A0A0N4TEC9"/>
<reference evidence="1 2" key="2">
    <citation type="submission" date="2018-11" db="EMBL/GenBank/DDBJ databases">
        <authorList>
            <consortium name="Pathogen Informatics"/>
        </authorList>
    </citation>
    <scope>NUCLEOTIDE SEQUENCE [LARGE SCALE GENOMIC DNA]</scope>
</reference>
<evidence type="ECO:0000313" key="3">
    <source>
        <dbReference type="WBParaSite" id="BPAG_0000656701-mRNA-1"/>
    </source>
</evidence>
<reference evidence="3" key="1">
    <citation type="submission" date="2017-02" db="UniProtKB">
        <authorList>
            <consortium name="WormBaseParasite"/>
        </authorList>
    </citation>
    <scope>IDENTIFICATION</scope>
</reference>
<dbReference type="WBParaSite" id="BPAG_0000656701-mRNA-1">
    <property type="protein sequence ID" value="BPAG_0000656701-mRNA-1"/>
    <property type="gene ID" value="BPAG_0000656701"/>
</dbReference>
<dbReference type="Proteomes" id="UP000278627">
    <property type="component" value="Unassembled WGS sequence"/>
</dbReference>
<keyword evidence="2" id="KW-1185">Reference proteome</keyword>
<evidence type="ECO:0000313" key="1">
    <source>
        <dbReference type="EMBL" id="VDN87716.1"/>
    </source>
</evidence>
<organism evidence="3">
    <name type="scientific">Brugia pahangi</name>
    <name type="common">Filarial nematode worm</name>
    <dbReference type="NCBI Taxonomy" id="6280"/>
    <lineage>
        <taxon>Eukaryota</taxon>
        <taxon>Metazoa</taxon>
        <taxon>Ecdysozoa</taxon>
        <taxon>Nematoda</taxon>
        <taxon>Chromadorea</taxon>
        <taxon>Rhabditida</taxon>
        <taxon>Spirurina</taxon>
        <taxon>Spiruromorpha</taxon>
        <taxon>Filarioidea</taxon>
        <taxon>Onchocercidae</taxon>
        <taxon>Brugia</taxon>
    </lineage>
</organism>
<evidence type="ECO:0000313" key="2">
    <source>
        <dbReference type="Proteomes" id="UP000278627"/>
    </source>
</evidence>
<gene>
    <name evidence="1" type="ORF">BPAG_LOCUS6530</name>
</gene>
<dbReference type="AlphaFoldDB" id="A0A0N4TEC9"/>
<dbReference type="EMBL" id="UZAD01006088">
    <property type="protein sequence ID" value="VDN87716.1"/>
    <property type="molecule type" value="Genomic_DNA"/>
</dbReference>
<name>A0A0N4TEC9_BRUPA</name>